<dbReference type="GO" id="GO:0005975">
    <property type="term" value="P:carbohydrate metabolic process"/>
    <property type="evidence" value="ECO:0007669"/>
    <property type="project" value="InterPro"/>
</dbReference>
<dbReference type="Pfam" id="PF16657">
    <property type="entry name" value="Malt_amylase_C"/>
    <property type="match status" value="1"/>
</dbReference>
<keyword evidence="4" id="KW-0479">Metal-binding</keyword>
<reference evidence="9 10" key="1">
    <citation type="submission" date="2018-10" db="EMBL/GenBank/DDBJ databases">
        <authorList>
            <person name="Peiro R."/>
            <person name="Begona"/>
            <person name="Cbmso G."/>
            <person name="Lopez M."/>
            <person name="Gonzalez S."/>
            <person name="Sacristan E."/>
            <person name="Castillo E."/>
        </authorList>
    </citation>
    <scope>NUCLEOTIDE SEQUENCE [LARGE SCALE GENOMIC DNA]</scope>
    <source>
        <strain evidence="9">TTHNAR1</strain>
    </source>
</reference>
<dbReference type="FunFam" id="3.20.20.80:FF:000055">
    <property type="entry name" value="Trehalose synthase"/>
    <property type="match status" value="1"/>
</dbReference>
<evidence type="ECO:0000256" key="4">
    <source>
        <dbReference type="ARBA" id="ARBA00022723"/>
    </source>
</evidence>
<dbReference type="InterPro" id="IPR032091">
    <property type="entry name" value="Malt_amylase-like_C"/>
</dbReference>
<evidence type="ECO:0000313" key="9">
    <source>
        <dbReference type="EMBL" id="VCU53546.1"/>
    </source>
</evidence>
<organism evidence="9 10">
    <name type="scientific">Thermus thermophilus</name>
    <dbReference type="NCBI Taxonomy" id="274"/>
    <lineage>
        <taxon>Bacteria</taxon>
        <taxon>Thermotogati</taxon>
        <taxon>Deinococcota</taxon>
        <taxon>Deinococci</taxon>
        <taxon>Thermales</taxon>
        <taxon>Thermaceae</taxon>
        <taxon>Thermus</taxon>
    </lineage>
</organism>
<dbReference type="SUPFAM" id="SSF51445">
    <property type="entry name" value="(Trans)glycosidases"/>
    <property type="match status" value="1"/>
</dbReference>
<dbReference type="Gene3D" id="3.20.20.80">
    <property type="entry name" value="Glycosidases"/>
    <property type="match status" value="1"/>
</dbReference>
<dbReference type="InterPro" id="IPR013780">
    <property type="entry name" value="Glyco_hydro_b"/>
</dbReference>
<dbReference type="NCBIfam" id="TIGR02456">
    <property type="entry name" value="treS_nterm"/>
    <property type="match status" value="1"/>
</dbReference>
<evidence type="ECO:0000256" key="1">
    <source>
        <dbReference type="ARBA" id="ARBA00001595"/>
    </source>
</evidence>
<dbReference type="GO" id="GO:0047471">
    <property type="term" value="F:maltose alpha-D-glucosyltransferase activity"/>
    <property type="evidence" value="ECO:0007669"/>
    <property type="project" value="UniProtKB-EC"/>
</dbReference>
<dbReference type="RefSeq" id="WP_124104882.1">
    <property type="nucleotide sequence ID" value="NZ_CP053287.1"/>
</dbReference>
<evidence type="ECO:0000259" key="8">
    <source>
        <dbReference type="SMART" id="SM00642"/>
    </source>
</evidence>
<evidence type="ECO:0000313" key="10">
    <source>
        <dbReference type="Proteomes" id="UP000279841"/>
    </source>
</evidence>
<evidence type="ECO:0000256" key="7">
    <source>
        <dbReference type="ARBA" id="ARBA00031378"/>
    </source>
</evidence>
<protein>
    <recommendedName>
        <fullName evidence="3">maltose alpha-D-glucosyltransferase</fullName>
        <ecNumber evidence="3">5.4.99.16</ecNumber>
    </recommendedName>
    <alternativeName>
        <fullName evidence="7">Maltose alpha-D-glucosyltransferase</fullName>
    </alternativeName>
</protein>
<proteinExistence type="inferred from homology"/>
<sequence length="965" mass="110631">MDPLWYKDAVIYQLHVRSFFDANNDGYGDFEGLRRKLPYLEELGVNTLWLMPFFQSPLRDDGYDISDYYQILPVHGTLEDFKRFLDEAHGRGMKVIIELVLNHTSIDHPWFQEARKPGSPMRDWYVWSDTPEKYKGVRVIFKDFETSNWTFDPVAKAYYWHRFYWHQPDLNWDNPEVEKAIHQVMFFWADLGVDGFRLDAIPYLYEREGTSCENLPETIEAVKRLRKALEERYGPGKILLAEANMWPEETLPYFGDGDGVHMAYNFPLMPRIFMALRREDRGPIETMLKETEGIPETAQWALFLRNHDELTLEKVTEEEREFMYEAYAPDPKFRINLGIRRRLMPLLGGDRRRYELLTALLLTLKGTPIVYYGDEIGMGDNPFLGDRNGVRTPMQWSQDRNAGFSRAPYHALFLPPVSEGPYSYHFVNVEAQRENPHSLLSFNRRFLALRNQHAKIFGRGSLTLLPVENRRVLAYLREHEGERVLVVANLSRYTQAFDLPLEAYQGLVPVELFSQQPFPPVEGRYRLTLGPHGFALFALKPVEAVLHLPSPDWAEEPAPEEADLPRVHMPGGPEVLLVDTLVHERGREELLNALAQTLKEKSWLALKPQKVALLDALRFQKDPPLYLTLLQLENHRTLQVFLPLLWSPQRREGPGLFARTHGQPGYFYELSLDPGFYRLLLARLKEGFEGRSLRAYYRGRHPGPVPEAVDLLRPGLAAGEGVWVQLGLVQDGGLDRTERVLPRLDLPWVLRPEGGLFWERGASRRVLALTGSLPPGRPQDLFAALEVRLLESLPRLRGHAPGTPGLLPGALHETEALVRLLGVRLALLHRALREVEGVEGGHPLLGRGLGAFLELEGEVYLVALGAEKRGAVEEDLARLAYDVERAVHLALEALEAELWAFAEEVADYLHAAFLQAYRSALPEEALEEAGWTRHMAEVAAEHLHREERPARKRIHERWQAKAGKA</sequence>
<dbReference type="PANTHER" id="PTHR10357">
    <property type="entry name" value="ALPHA-AMYLASE FAMILY MEMBER"/>
    <property type="match status" value="1"/>
</dbReference>
<keyword evidence="5" id="KW-0106">Calcium</keyword>
<dbReference type="GO" id="GO:0046872">
    <property type="term" value="F:metal ion binding"/>
    <property type="evidence" value="ECO:0007669"/>
    <property type="project" value="UniProtKB-KW"/>
</dbReference>
<comment type="catalytic activity">
    <reaction evidence="1">
        <text>D-maltose = alpha,alpha-trehalose</text>
        <dbReference type="Rhea" id="RHEA:15145"/>
        <dbReference type="ChEBI" id="CHEBI:16551"/>
        <dbReference type="ChEBI" id="CHEBI:17306"/>
        <dbReference type="EC" id="5.4.99.16"/>
    </reaction>
</comment>
<dbReference type="EC" id="5.4.99.16" evidence="3"/>
<dbReference type="SMART" id="SM00642">
    <property type="entry name" value="Aamy"/>
    <property type="match status" value="1"/>
</dbReference>
<keyword evidence="6" id="KW-0413">Isomerase</keyword>
<dbReference type="Proteomes" id="UP000279841">
    <property type="component" value="Chromosome"/>
</dbReference>
<name>A0A3P4ASD5_THETH</name>
<dbReference type="AlphaFoldDB" id="A0A3P4ASD5"/>
<dbReference type="Gene3D" id="3.90.400.10">
    <property type="entry name" value="Oligo-1,6-glucosidase, Domain 2"/>
    <property type="match status" value="1"/>
</dbReference>
<dbReference type="Pfam" id="PF00128">
    <property type="entry name" value="Alpha-amylase"/>
    <property type="match status" value="2"/>
</dbReference>
<dbReference type="InterPro" id="IPR012810">
    <property type="entry name" value="TreS/a-amylase_N"/>
</dbReference>
<gene>
    <name evidence="9" type="primary">treS</name>
    <name evidence="9" type="ORF">TTHN1_01324</name>
</gene>
<dbReference type="InterPro" id="IPR017853">
    <property type="entry name" value="GH"/>
</dbReference>
<evidence type="ECO:0000256" key="2">
    <source>
        <dbReference type="ARBA" id="ARBA00005496"/>
    </source>
</evidence>
<dbReference type="SUPFAM" id="SSF51011">
    <property type="entry name" value="Glycosyl hydrolase domain"/>
    <property type="match status" value="1"/>
</dbReference>
<evidence type="ECO:0000256" key="5">
    <source>
        <dbReference type="ARBA" id="ARBA00022837"/>
    </source>
</evidence>
<dbReference type="InterPro" id="IPR006047">
    <property type="entry name" value="GH13_cat_dom"/>
</dbReference>
<comment type="similarity">
    <text evidence="2">Belongs to the glycosyl hydrolase 13 family. TreS subfamily.</text>
</comment>
<accession>A0A3P4ASD5</accession>
<evidence type="ECO:0000256" key="6">
    <source>
        <dbReference type="ARBA" id="ARBA00023235"/>
    </source>
</evidence>
<dbReference type="EMBL" id="LR027517">
    <property type="protein sequence ID" value="VCU53546.1"/>
    <property type="molecule type" value="Genomic_DNA"/>
</dbReference>
<dbReference type="PANTHER" id="PTHR10357:SF219">
    <property type="entry name" value="MALTOSE ALPHA-D-GLUCOSYLTRANSFERASE"/>
    <property type="match status" value="1"/>
</dbReference>
<dbReference type="CDD" id="cd11334">
    <property type="entry name" value="AmyAc_TreS"/>
    <property type="match status" value="1"/>
</dbReference>
<dbReference type="Gene3D" id="2.60.40.1180">
    <property type="entry name" value="Golgi alpha-mannosidase II"/>
    <property type="match status" value="1"/>
</dbReference>
<evidence type="ECO:0000256" key="3">
    <source>
        <dbReference type="ARBA" id="ARBA00012619"/>
    </source>
</evidence>
<dbReference type="InterPro" id="IPR045857">
    <property type="entry name" value="O16G_dom_2"/>
</dbReference>
<feature type="domain" description="Glycosyl hydrolase family 13 catalytic" evidence="8">
    <location>
        <begin position="13"/>
        <end position="406"/>
    </location>
</feature>